<reference evidence="2 3" key="1">
    <citation type="submission" date="2024-09" db="EMBL/GenBank/DDBJ databases">
        <authorList>
            <person name="Zhang Z.-H."/>
        </authorList>
    </citation>
    <scope>NUCLEOTIDE SEQUENCE [LARGE SCALE GENOMIC DNA]</scope>
    <source>
        <strain evidence="2 3">HHTR114</strain>
    </source>
</reference>
<evidence type="ECO:0000256" key="1">
    <source>
        <dbReference type="SAM" id="SignalP"/>
    </source>
</evidence>
<dbReference type="EMBL" id="JBHPON010000001">
    <property type="protein sequence ID" value="MFC6034883.1"/>
    <property type="molecule type" value="Genomic_DNA"/>
</dbReference>
<evidence type="ECO:0000313" key="2">
    <source>
        <dbReference type="EMBL" id="MFC6034883.1"/>
    </source>
</evidence>
<keyword evidence="3" id="KW-1185">Reference proteome</keyword>
<name>A0ABW1KW21_9PROT</name>
<comment type="caution">
    <text evidence="2">The sequence shown here is derived from an EMBL/GenBank/DDBJ whole genome shotgun (WGS) entry which is preliminary data.</text>
</comment>
<protein>
    <recommendedName>
        <fullName evidence="4">Secreted protein</fullName>
    </recommendedName>
</protein>
<dbReference type="Proteomes" id="UP001596116">
    <property type="component" value="Unassembled WGS sequence"/>
</dbReference>
<feature type="chain" id="PRO_5046557428" description="Secreted protein" evidence="1">
    <location>
        <begin position="23"/>
        <end position="88"/>
    </location>
</feature>
<evidence type="ECO:0008006" key="4">
    <source>
        <dbReference type="Google" id="ProtNLM"/>
    </source>
</evidence>
<accession>A0ABW1KW21</accession>
<evidence type="ECO:0000313" key="3">
    <source>
        <dbReference type="Proteomes" id="UP001596116"/>
    </source>
</evidence>
<organism evidence="2 3">
    <name type="scientific">Hyphococcus aureus</name>
    <dbReference type="NCBI Taxonomy" id="2666033"/>
    <lineage>
        <taxon>Bacteria</taxon>
        <taxon>Pseudomonadati</taxon>
        <taxon>Pseudomonadota</taxon>
        <taxon>Alphaproteobacteria</taxon>
        <taxon>Parvularculales</taxon>
        <taxon>Parvularculaceae</taxon>
        <taxon>Hyphococcus</taxon>
    </lineage>
</organism>
<keyword evidence="1" id="KW-0732">Signal</keyword>
<sequence>MLFKIGLPAVMVAGVMMSVSVAGEWADACTATLEADGRDPSGCACLEAEIEAGDLADEFLALADIADPAERYSAASDDAKSAMDKCTR</sequence>
<feature type="signal peptide" evidence="1">
    <location>
        <begin position="1"/>
        <end position="22"/>
    </location>
</feature>
<dbReference type="RefSeq" id="WP_379879779.1">
    <property type="nucleotide sequence ID" value="NZ_JBHPON010000001.1"/>
</dbReference>
<proteinExistence type="predicted"/>
<gene>
    <name evidence="2" type="ORF">ACFMB1_04970</name>
</gene>